<accession>A0A7S3DEF6</accession>
<dbReference type="EMBL" id="HBIB01027010">
    <property type="protein sequence ID" value="CAE0255270.1"/>
    <property type="molecule type" value="Transcribed_RNA"/>
</dbReference>
<evidence type="ECO:0000259" key="7">
    <source>
        <dbReference type="PROSITE" id="PS50237"/>
    </source>
</evidence>
<evidence type="ECO:0000256" key="3">
    <source>
        <dbReference type="ARBA" id="ARBA00022679"/>
    </source>
</evidence>
<dbReference type="Gene3D" id="3.30.2160.10">
    <property type="entry name" value="Hect, E3 ligase catalytic domain"/>
    <property type="match status" value="1"/>
</dbReference>
<dbReference type="CDD" id="cd00078">
    <property type="entry name" value="HECTc"/>
    <property type="match status" value="1"/>
</dbReference>
<dbReference type="SMART" id="SM00119">
    <property type="entry name" value="HECTc"/>
    <property type="match status" value="1"/>
</dbReference>
<dbReference type="EC" id="2.3.2.26" evidence="2"/>
<feature type="domain" description="HECT" evidence="7">
    <location>
        <begin position="653"/>
        <end position="1004"/>
    </location>
</feature>
<reference evidence="8" key="1">
    <citation type="submission" date="2021-01" db="EMBL/GenBank/DDBJ databases">
        <authorList>
            <person name="Corre E."/>
            <person name="Pelletier E."/>
            <person name="Niang G."/>
            <person name="Scheremetjew M."/>
            <person name="Finn R."/>
            <person name="Kale V."/>
            <person name="Holt S."/>
            <person name="Cochrane G."/>
            <person name="Meng A."/>
            <person name="Brown T."/>
            <person name="Cohen L."/>
        </authorList>
    </citation>
    <scope>NUCLEOTIDE SEQUENCE</scope>
    <source>
        <strain evidence="8">NIES-2562</strain>
    </source>
</reference>
<name>A0A7S3DEF6_9EUKA</name>
<dbReference type="FunFam" id="3.30.2410.10:FF:000011">
    <property type="entry name" value="Putative Ubiquitin-protein ligase E3C"/>
    <property type="match status" value="1"/>
</dbReference>
<evidence type="ECO:0000256" key="5">
    <source>
        <dbReference type="PROSITE-ProRule" id="PRU00104"/>
    </source>
</evidence>
<dbReference type="GO" id="GO:0000209">
    <property type="term" value="P:protein polyubiquitination"/>
    <property type="evidence" value="ECO:0007669"/>
    <property type="project" value="InterPro"/>
</dbReference>
<keyword evidence="4 5" id="KW-0833">Ubl conjugation pathway</keyword>
<dbReference type="Gene3D" id="3.90.1750.10">
    <property type="entry name" value="Hect, E3 ligase catalytic domains"/>
    <property type="match status" value="1"/>
</dbReference>
<evidence type="ECO:0000256" key="2">
    <source>
        <dbReference type="ARBA" id="ARBA00012485"/>
    </source>
</evidence>
<comment type="catalytic activity">
    <reaction evidence="1">
        <text>S-ubiquitinyl-[E2 ubiquitin-conjugating enzyme]-L-cysteine + [acceptor protein]-L-lysine = [E2 ubiquitin-conjugating enzyme]-L-cysteine + N(6)-ubiquitinyl-[acceptor protein]-L-lysine.</text>
        <dbReference type="EC" id="2.3.2.26"/>
    </reaction>
</comment>
<proteinExistence type="predicted"/>
<evidence type="ECO:0000256" key="6">
    <source>
        <dbReference type="SAM" id="MobiDB-lite"/>
    </source>
</evidence>
<protein>
    <recommendedName>
        <fullName evidence="2">HECT-type E3 ubiquitin transferase</fullName>
        <ecNumber evidence="2">2.3.2.26</ecNumber>
    </recommendedName>
</protein>
<evidence type="ECO:0000313" key="8">
    <source>
        <dbReference type="EMBL" id="CAE0255270.1"/>
    </source>
</evidence>
<dbReference type="InterPro" id="IPR044611">
    <property type="entry name" value="E3A/B/C-like"/>
</dbReference>
<sequence>MRKGMFFDGKVERRQQTERGQAVVRDRKEVVEEARKAREERTKERQQKSAASIIKTFGRRQADMSKWRHQVFVPALSTQLDLIAIAAAAEKDNNNTLLLRAAIVFASTYCRRFTTSPLLISEEETKLVLRLISLIHGSLQKEGEKHFAAAAMTPSKAAVWRKAALGSIRACLAIGSAATSLDTIRVCVQVACSLGDAAFWSPVFRQDGGEREGAKMLKIAATQIAANLAAAAFSEPLAYGRMRVLTEKCLAEPALKDCAMVIASSHIRWGCGNAGAKTAVLRRAFISSFLATPASVTKSMAVLRKSMESAEFLLQVLPHSVAAVSDPAFTLSSTVTVVENLTLLCPPLQPFTISVTPVLIKLYASLLFRLKERGEGIEADAEKGIRKRLRHLLSRRLILSFLAGVSAQEGEPSADYAVYAAAFASRKGNVAVSFDLASLLLMVVEDKAMGAKYVSFVQGVIPWLWALLKCEGSLDQAIEKGGNVSNEVQAAFSLCCNCISSQMMIIDDRELKAGGGHPLPLEELQKVVVAVKSYLEQHFWLSSSTHVKADGSARNQFQLNLKNALSLLFERNSKANFCSPSLWMVRTLKDENEAARRILEEFPHALPFDQRFRMFRKWISADQEENGTDDGPVVSIRRQFLIEDSYRAFHQYSDNMLKGRIRIRFYNEQGLEEVGIDMGGVFKEFISRLTSKLLDPVLGIVQTTRSGLVYPSPDRLAGEFGACLDENPFALMEFFGRLIGKAIYDGIVVDIPFAEFFLKRVNGRGNQFQMHDLPELDEDLYKSMMNVKEYKGDIADLCLYFTVDEGGREVPLKMDGEEAEVTKDNVMEYILLYSQYKLEKQFLRQTEAFCRGLHSMIRPAWLRVFGAQEMQRLISGVRSDVDIDDLQKFTVYSGGYSSSSSTIRKFWKVVREFTPKQKTALLAFVTSVPRPPILGFSELKPRFTIHRADSGRGVIASLLGHQPDRLPSASTCMNLLKLPSYTNTSLMREKLLYAIESGAGFELS</sequence>
<evidence type="ECO:0000256" key="1">
    <source>
        <dbReference type="ARBA" id="ARBA00000885"/>
    </source>
</evidence>
<dbReference type="PANTHER" id="PTHR45700">
    <property type="entry name" value="UBIQUITIN-PROTEIN LIGASE E3C"/>
    <property type="match status" value="1"/>
</dbReference>
<organism evidence="8">
    <name type="scientific">Palpitomonas bilix</name>
    <dbReference type="NCBI Taxonomy" id="652834"/>
    <lineage>
        <taxon>Eukaryota</taxon>
        <taxon>Eukaryota incertae sedis</taxon>
    </lineage>
</organism>
<dbReference type="GO" id="GO:0006511">
    <property type="term" value="P:ubiquitin-dependent protein catabolic process"/>
    <property type="evidence" value="ECO:0007669"/>
    <property type="project" value="TreeGrafter"/>
</dbReference>
<dbReference type="InterPro" id="IPR000569">
    <property type="entry name" value="HECT_dom"/>
</dbReference>
<gene>
    <name evidence="8" type="ORF">PBIL07802_LOCUS17522</name>
</gene>
<evidence type="ECO:0000256" key="4">
    <source>
        <dbReference type="ARBA" id="ARBA00022786"/>
    </source>
</evidence>
<keyword evidence="3" id="KW-0808">Transferase</keyword>
<dbReference type="FunFam" id="3.30.2160.10:FF:000002">
    <property type="entry name" value="Putative Ubiquitin-protein ligase E3C"/>
    <property type="match status" value="1"/>
</dbReference>
<dbReference type="Gene3D" id="3.30.2410.10">
    <property type="entry name" value="Hect, E3 ligase catalytic domain"/>
    <property type="match status" value="1"/>
</dbReference>
<dbReference type="SUPFAM" id="SSF56204">
    <property type="entry name" value="Hect, E3 ligase catalytic domain"/>
    <property type="match status" value="1"/>
</dbReference>
<dbReference type="PROSITE" id="PS50237">
    <property type="entry name" value="HECT"/>
    <property type="match status" value="1"/>
</dbReference>
<feature type="active site" description="Glycyl thioester intermediate" evidence="5">
    <location>
        <position position="972"/>
    </location>
</feature>
<dbReference type="AlphaFoldDB" id="A0A7S3DEF6"/>
<feature type="region of interest" description="Disordered" evidence="6">
    <location>
        <begin position="1"/>
        <end position="24"/>
    </location>
</feature>
<dbReference type="Pfam" id="PF00632">
    <property type="entry name" value="HECT"/>
    <property type="match status" value="1"/>
</dbReference>
<dbReference type="InterPro" id="IPR035983">
    <property type="entry name" value="Hect_E3_ubiquitin_ligase"/>
</dbReference>
<dbReference type="PANTHER" id="PTHR45700:SF2">
    <property type="entry name" value="UBIQUITIN-PROTEIN LIGASE E3C"/>
    <property type="match status" value="1"/>
</dbReference>
<dbReference type="GO" id="GO:0061630">
    <property type="term" value="F:ubiquitin protein ligase activity"/>
    <property type="evidence" value="ECO:0007669"/>
    <property type="project" value="UniProtKB-EC"/>
</dbReference>